<keyword evidence="1" id="KW-1133">Transmembrane helix</keyword>
<evidence type="ECO:0000313" key="2">
    <source>
        <dbReference type="EMBL" id="DAD68732.1"/>
    </source>
</evidence>
<accession>A0A8S5LFB8</accession>
<keyword evidence="1" id="KW-0472">Membrane</keyword>
<organism evidence="2">
    <name type="scientific">Podoviridae sp. cti7t8</name>
    <dbReference type="NCBI Taxonomy" id="2823560"/>
    <lineage>
        <taxon>Viruses</taxon>
        <taxon>Duplodnaviria</taxon>
        <taxon>Heunggongvirae</taxon>
        <taxon>Uroviricota</taxon>
        <taxon>Caudoviricetes</taxon>
    </lineage>
</organism>
<evidence type="ECO:0000256" key="1">
    <source>
        <dbReference type="SAM" id="Phobius"/>
    </source>
</evidence>
<feature type="transmembrane region" description="Helical" evidence="1">
    <location>
        <begin position="6"/>
        <end position="27"/>
    </location>
</feature>
<reference evidence="2" key="1">
    <citation type="journal article" date="2021" name="Proc. Natl. Acad. Sci. U.S.A.">
        <title>A Catalog of Tens of Thousands of Viruses from Human Metagenomes Reveals Hidden Associations with Chronic Diseases.</title>
        <authorList>
            <person name="Tisza M.J."/>
            <person name="Buck C.B."/>
        </authorList>
    </citation>
    <scope>NUCLEOTIDE SEQUENCE</scope>
    <source>
        <strain evidence="2">Cti7t8</strain>
    </source>
</reference>
<name>A0A8S5LFB8_9CAUD</name>
<dbReference type="EMBL" id="BK014707">
    <property type="protein sequence ID" value="DAD68732.1"/>
    <property type="molecule type" value="Genomic_DNA"/>
</dbReference>
<protein>
    <submittedName>
        <fullName evidence="2">Uncharacterized protein</fullName>
    </submittedName>
</protein>
<sequence length="84" mass="8896">MDGFIDGLTGLGIGGIIALAGVVWKIMPNLRRISHFLDDLMGEAARPGVPASPGILERLADVEARLGKVEKTLKGCDKNHSNSD</sequence>
<proteinExistence type="predicted"/>
<keyword evidence="1" id="KW-0812">Transmembrane</keyword>